<dbReference type="InterPro" id="IPR036047">
    <property type="entry name" value="F-box-like_dom_sf"/>
</dbReference>
<dbReference type="AlphaFoldDB" id="A0AAD7N3K4"/>
<protein>
    <recommendedName>
        <fullName evidence="3">F-box domain-containing protein</fullName>
    </recommendedName>
</protein>
<comment type="caution">
    <text evidence="1">The sequence shown here is derived from an EMBL/GenBank/DDBJ whole genome shotgun (WGS) entry which is preliminary data.</text>
</comment>
<evidence type="ECO:0000313" key="2">
    <source>
        <dbReference type="Proteomes" id="UP001215280"/>
    </source>
</evidence>
<accession>A0AAD7N3K4</accession>
<organism evidence="1 2">
    <name type="scientific">Mycena maculata</name>
    <dbReference type="NCBI Taxonomy" id="230809"/>
    <lineage>
        <taxon>Eukaryota</taxon>
        <taxon>Fungi</taxon>
        <taxon>Dikarya</taxon>
        <taxon>Basidiomycota</taxon>
        <taxon>Agaricomycotina</taxon>
        <taxon>Agaricomycetes</taxon>
        <taxon>Agaricomycetidae</taxon>
        <taxon>Agaricales</taxon>
        <taxon>Marasmiineae</taxon>
        <taxon>Mycenaceae</taxon>
        <taxon>Mycena</taxon>
    </lineage>
</organism>
<name>A0AAD7N3K4_9AGAR</name>
<gene>
    <name evidence="1" type="ORF">DFH07DRAFT_964357</name>
</gene>
<dbReference type="EMBL" id="JARJLG010000115">
    <property type="protein sequence ID" value="KAJ7742966.1"/>
    <property type="molecule type" value="Genomic_DNA"/>
</dbReference>
<evidence type="ECO:0008006" key="3">
    <source>
        <dbReference type="Google" id="ProtNLM"/>
    </source>
</evidence>
<sequence length="401" mass="45498">MSLDPFVQRETKEAHTIESMELLRPGGDMVAEHMKDFFALKLFRIGLNSITSWGLVERFLMVKATSASLPNVFLIFGNYLVVFRFPTEIFLELLVHMDIRTLTAMAATCKFFYARVQELIHSFFSHQSASWDLSSDSVRFLLDQTEGLLSGFAANLLIFPSHQSHPVPVEFLDFFIPAVALRAVMRYFTVATQFIRFSDYVPAASRKVKKVIILQHTNHLTFPVKIAVHVCEKEDPRATILRQNFTVQFVCISGRGVSVPYADLTFEGLSLLNHKYFPLNKADHITALKEAWRPAKKAGITLRSFHFDTDGVCNSQLSCPAVIHNDADEFQFNYPFYYKPWGDVDPPTSVVGVAWSLGAHGCRPGTLCNTPWVSTFDRNVQNQTEDNLWVIRVACNLNVEM</sequence>
<keyword evidence="2" id="KW-1185">Reference proteome</keyword>
<dbReference type="SUPFAM" id="SSF81383">
    <property type="entry name" value="F-box domain"/>
    <property type="match status" value="1"/>
</dbReference>
<proteinExistence type="predicted"/>
<reference evidence="1" key="1">
    <citation type="submission" date="2023-03" db="EMBL/GenBank/DDBJ databases">
        <title>Massive genome expansion in bonnet fungi (Mycena s.s.) driven by repeated elements and novel gene families across ecological guilds.</title>
        <authorList>
            <consortium name="Lawrence Berkeley National Laboratory"/>
            <person name="Harder C.B."/>
            <person name="Miyauchi S."/>
            <person name="Viragh M."/>
            <person name="Kuo A."/>
            <person name="Thoen E."/>
            <person name="Andreopoulos B."/>
            <person name="Lu D."/>
            <person name="Skrede I."/>
            <person name="Drula E."/>
            <person name="Henrissat B."/>
            <person name="Morin E."/>
            <person name="Kohler A."/>
            <person name="Barry K."/>
            <person name="LaButti K."/>
            <person name="Morin E."/>
            <person name="Salamov A."/>
            <person name="Lipzen A."/>
            <person name="Mereny Z."/>
            <person name="Hegedus B."/>
            <person name="Baldrian P."/>
            <person name="Stursova M."/>
            <person name="Weitz H."/>
            <person name="Taylor A."/>
            <person name="Grigoriev I.V."/>
            <person name="Nagy L.G."/>
            <person name="Martin F."/>
            <person name="Kauserud H."/>
        </authorList>
    </citation>
    <scope>NUCLEOTIDE SEQUENCE</scope>
    <source>
        <strain evidence="1">CBHHK188m</strain>
    </source>
</reference>
<evidence type="ECO:0000313" key="1">
    <source>
        <dbReference type="EMBL" id="KAJ7742966.1"/>
    </source>
</evidence>
<dbReference type="Proteomes" id="UP001215280">
    <property type="component" value="Unassembled WGS sequence"/>
</dbReference>
<dbReference type="CDD" id="cd09917">
    <property type="entry name" value="F-box_SF"/>
    <property type="match status" value="1"/>
</dbReference>